<dbReference type="RefSeq" id="XP_025349559.1">
    <property type="nucleotide sequence ID" value="XM_025491975.1"/>
</dbReference>
<dbReference type="AlphaFoldDB" id="A0A316UB58"/>
<feature type="signal peptide" evidence="2">
    <location>
        <begin position="1"/>
        <end position="21"/>
    </location>
</feature>
<dbReference type="EMBL" id="KZ819323">
    <property type="protein sequence ID" value="PWN22399.1"/>
    <property type="molecule type" value="Genomic_DNA"/>
</dbReference>
<gene>
    <name evidence="3" type="ORF">BCV69DRAFT_281399</name>
</gene>
<accession>A0A316UB58</accession>
<keyword evidence="4" id="KW-1185">Reference proteome</keyword>
<reference evidence="3 4" key="1">
    <citation type="journal article" date="2018" name="Mol. Biol. Evol.">
        <title>Broad Genomic Sampling Reveals a Smut Pathogenic Ancestry of the Fungal Clade Ustilaginomycotina.</title>
        <authorList>
            <person name="Kijpornyongpan T."/>
            <person name="Mondo S.J."/>
            <person name="Barry K."/>
            <person name="Sandor L."/>
            <person name="Lee J."/>
            <person name="Lipzen A."/>
            <person name="Pangilinan J."/>
            <person name="LaButti K."/>
            <person name="Hainaut M."/>
            <person name="Henrissat B."/>
            <person name="Grigoriev I.V."/>
            <person name="Spatafora J.W."/>
            <person name="Aime M.C."/>
        </authorList>
    </citation>
    <scope>NUCLEOTIDE SEQUENCE [LARGE SCALE GENOMIC DNA]</scope>
    <source>
        <strain evidence="3 4">MCA 4718</strain>
    </source>
</reference>
<feature type="chain" id="PRO_5016263804" evidence="2">
    <location>
        <begin position="22"/>
        <end position="209"/>
    </location>
</feature>
<organism evidence="3 4">
    <name type="scientific">Pseudomicrostroma glucosiphilum</name>
    <dbReference type="NCBI Taxonomy" id="1684307"/>
    <lineage>
        <taxon>Eukaryota</taxon>
        <taxon>Fungi</taxon>
        <taxon>Dikarya</taxon>
        <taxon>Basidiomycota</taxon>
        <taxon>Ustilaginomycotina</taxon>
        <taxon>Exobasidiomycetes</taxon>
        <taxon>Microstromatales</taxon>
        <taxon>Microstromatales incertae sedis</taxon>
        <taxon>Pseudomicrostroma</taxon>
    </lineage>
</organism>
<dbReference type="Proteomes" id="UP000245942">
    <property type="component" value="Unassembled WGS sequence"/>
</dbReference>
<keyword evidence="2" id="KW-0732">Signal</keyword>
<feature type="region of interest" description="Disordered" evidence="1">
    <location>
        <begin position="133"/>
        <end position="164"/>
    </location>
</feature>
<evidence type="ECO:0000313" key="4">
    <source>
        <dbReference type="Proteomes" id="UP000245942"/>
    </source>
</evidence>
<dbReference type="PANTHER" id="PTHR37487:SF2">
    <property type="entry name" value="EXPRESSED PROTEIN"/>
    <property type="match status" value="1"/>
</dbReference>
<dbReference type="STRING" id="1684307.A0A316UB58"/>
<evidence type="ECO:0000256" key="1">
    <source>
        <dbReference type="SAM" id="MobiDB-lite"/>
    </source>
</evidence>
<dbReference type="GeneID" id="37013709"/>
<dbReference type="PANTHER" id="PTHR37487">
    <property type="entry name" value="CHROMOSOME 1, WHOLE GENOME SHOTGUN SEQUENCE"/>
    <property type="match status" value="1"/>
</dbReference>
<proteinExistence type="predicted"/>
<evidence type="ECO:0000313" key="3">
    <source>
        <dbReference type="EMBL" id="PWN22399.1"/>
    </source>
</evidence>
<evidence type="ECO:0000256" key="2">
    <source>
        <dbReference type="SAM" id="SignalP"/>
    </source>
</evidence>
<name>A0A316UB58_9BASI</name>
<sequence>MQFSTLPLAVVAAFAATLAIAQSTLTVNTPTTLIECQPAQLSWTGGTAPYYPRITQGGDVSSTLNTFDTTSSTTITWTVNIASGTTVTFAVTDSAGLSNASAEVTIQAGSSSCLNSSSTGASSTVAGASSSSAASSSRATSSSSSAASSSSSATSTRASSSSSSAAATSATSSAAAAATTSAAASGAESLRGFPAAVAGLVGIVAAALL</sequence>
<protein>
    <submittedName>
        <fullName evidence="3">Uncharacterized protein</fullName>
    </submittedName>
</protein>
<dbReference type="OrthoDB" id="3362246at2759"/>